<feature type="signal peptide" evidence="1">
    <location>
        <begin position="1"/>
        <end position="28"/>
    </location>
</feature>
<dbReference type="RefSeq" id="WP_316411900.1">
    <property type="nucleotide sequence ID" value="NZ_AP027080.1"/>
</dbReference>
<dbReference type="AlphaFoldDB" id="A0AA48KAF1"/>
<evidence type="ECO:0000313" key="2">
    <source>
        <dbReference type="EMBL" id="BDU73252.1"/>
    </source>
</evidence>
<evidence type="ECO:0000256" key="1">
    <source>
        <dbReference type="SAM" id="SignalP"/>
    </source>
</evidence>
<accession>A0AA48KAF1</accession>
<evidence type="ECO:0000313" key="3">
    <source>
        <dbReference type="Proteomes" id="UP001238179"/>
    </source>
</evidence>
<reference evidence="3" key="1">
    <citation type="journal article" date="2023" name="Int. J. Syst. Evol. Microbiol.">
        <title>Mesoterricola silvestris gen. nov., sp. nov., Mesoterricola sediminis sp. nov., Geothrix oryzae sp. nov., Geothrix edaphica sp. nov., Geothrix rubra sp. nov., and Geothrix limicola sp. nov., six novel members of Acidobacteriota isolated from soils.</title>
        <authorList>
            <person name="Itoh H."/>
            <person name="Sugisawa Y."/>
            <person name="Mise K."/>
            <person name="Xu Z."/>
            <person name="Kuniyasu M."/>
            <person name="Ushijima N."/>
            <person name="Kawano K."/>
            <person name="Kobayashi E."/>
            <person name="Shiratori Y."/>
            <person name="Masuda Y."/>
            <person name="Senoo K."/>
        </authorList>
    </citation>
    <scope>NUCLEOTIDE SEQUENCE [LARGE SCALE GENOMIC DNA]</scope>
    <source>
        <strain evidence="3">W79</strain>
    </source>
</reference>
<dbReference type="KEGG" id="msil:METEAL_24260"/>
<protein>
    <submittedName>
        <fullName evidence="2">Uncharacterized protein</fullName>
    </submittedName>
</protein>
<proteinExistence type="predicted"/>
<feature type="chain" id="PRO_5041291626" evidence="1">
    <location>
        <begin position="29"/>
        <end position="389"/>
    </location>
</feature>
<organism evidence="2 3">
    <name type="scientific">Mesoterricola silvestris</name>
    <dbReference type="NCBI Taxonomy" id="2927979"/>
    <lineage>
        <taxon>Bacteria</taxon>
        <taxon>Pseudomonadati</taxon>
        <taxon>Acidobacteriota</taxon>
        <taxon>Holophagae</taxon>
        <taxon>Holophagales</taxon>
        <taxon>Holophagaceae</taxon>
        <taxon>Mesoterricola</taxon>
    </lineage>
</organism>
<name>A0AA48KAF1_9BACT</name>
<keyword evidence="3" id="KW-1185">Reference proteome</keyword>
<sequence>MTPHPKKPVYTPWIVAALLAAAPATAMADAVDYLRTSVAPRYQLELNETTFAQNNIKKGRVILKQILDDQYDYLASDEAYGTYVVAVMWALFDAGVAKGQGYEQGSFVVEDKDWRLFEFLRGNQGSFARHSSHLKKATQLTHAGHYGIDILGSYQAGSADWTPYSSLNPTFVQQNILPARKGTVLFIPMAAGTKVGLETNQLFIKMEDHGIQTWYGFANHAWDFVTGTCLGMNDPHETARKERIDKQLVKRYQAMISTAPNAQFTADTSIAQELGVRAMVREANRLNGALGANPGFRRAHADFTAALDAKGYDHLAMRTGDEVIFTQAELRLAIGGPSAEIRNPAVPDTWVTDMAEADDWEPEPAAARAQEPAPAKAKGFLGTVSSWIW</sequence>
<dbReference type="Proteomes" id="UP001238179">
    <property type="component" value="Chromosome"/>
</dbReference>
<dbReference type="EMBL" id="AP027080">
    <property type="protein sequence ID" value="BDU73252.1"/>
    <property type="molecule type" value="Genomic_DNA"/>
</dbReference>
<gene>
    <name evidence="2" type="ORF">METEAL_24260</name>
</gene>
<keyword evidence="1" id="KW-0732">Signal</keyword>